<dbReference type="CDD" id="cd02958">
    <property type="entry name" value="UAS"/>
    <property type="match status" value="1"/>
</dbReference>
<dbReference type="Proteomes" id="UP000267821">
    <property type="component" value="Unassembled WGS sequence"/>
</dbReference>
<evidence type="ECO:0000259" key="2">
    <source>
        <dbReference type="PROSITE" id="PS50033"/>
    </source>
</evidence>
<dbReference type="InParanoid" id="A0A3N4LMV5"/>
<dbReference type="STRING" id="1051890.A0A3N4LMV5"/>
<dbReference type="Pfam" id="PF14555">
    <property type="entry name" value="UBA_4"/>
    <property type="match status" value="1"/>
</dbReference>
<proteinExistence type="predicted"/>
<dbReference type="InterPro" id="IPR029071">
    <property type="entry name" value="Ubiquitin-like_domsf"/>
</dbReference>
<dbReference type="GO" id="GO:0005634">
    <property type="term" value="C:nucleus"/>
    <property type="evidence" value="ECO:0007669"/>
    <property type="project" value="TreeGrafter"/>
</dbReference>
<dbReference type="GO" id="GO:0043161">
    <property type="term" value="P:proteasome-mediated ubiquitin-dependent protein catabolic process"/>
    <property type="evidence" value="ECO:0007669"/>
    <property type="project" value="TreeGrafter"/>
</dbReference>
<dbReference type="PROSITE" id="PS50033">
    <property type="entry name" value="UBX"/>
    <property type="match status" value="1"/>
</dbReference>
<evidence type="ECO:0000256" key="1">
    <source>
        <dbReference type="SAM" id="MobiDB-lite"/>
    </source>
</evidence>
<dbReference type="InterPro" id="IPR036249">
    <property type="entry name" value="Thioredoxin-like_sf"/>
</dbReference>
<keyword evidence="4" id="KW-1185">Reference proteome</keyword>
<dbReference type="InterPro" id="IPR050730">
    <property type="entry name" value="UBX_domain-protein"/>
</dbReference>
<accession>A0A3N4LMV5</accession>
<dbReference type="CDD" id="cd01767">
    <property type="entry name" value="UBX"/>
    <property type="match status" value="1"/>
</dbReference>
<evidence type="ECO:0000313" key="4">
    <source>
        <dbReference type="Proteomes" id="UP000267821"/>
    </source>
</evidence>
<dbReference type="SMART" id="SM00166">
    <property type="entry name" value="UBX"/>
    <property type="match status" value="1"/>
</dbReference>
<sequence length="562" mass="62656">MDGNIASFINITGASTQNAESYLRVADGVFEKAVELYFDMGGADMDIPASSNAPAASAPNQPSGASLNAPIEVDESDDTMMIDEDDDDFRVALEASRSARPTQGNSAPATAGATRLGEQWDDDEAIARRLQEEFYSDMGPQEVNGVRAPIARTTETLVGPDDEYLEQMTARVRGGRSDGRGGILNSRTPTMPSGGVWDVGPAFRHRLAGAISGASEQSVNQRSLAEMFRPPYEIIEHLEFDEARDHAKEIKKWILVNIQDTLIFDCQVLNRDIWKAKEVKDTIKENFIFLQYDKAGIDGQKYVRLYFPHTIDVPPTSPLNPFPIIAIIDPRTGEQVKVWTDTPKEPLEFVMQLHEFLERYSLDNSVKNPVQKPNQTARKLDVDHMTEDEMLKEAMMRSLNNGEEAAGVHHDPDELTREQERDKGKGKQPEEVNLMEFDDDVPSSSTPAAKTPFQIISKTNHHVEPPMGSPGITRIQFKLADGSRVVRRFALGDQVSRLYEWIKADLLPEQAAKKGEEVTETTSDKPFELVSMGKNLIDRLDSTLEEAQLKMGTVMIEFVDNE</sequence>
<evidence type="ECO:0000313" key="3">
    <source>
        <dbReference type="EMBL" id="RPB22021.1"/>
    </source>
</evidence>
<dbReference type="Pfam" id="PF13899">
    <property type="entry name" value="Thioredoxin_7"/>
    <property type="match status" value="1"/>
</dbReference>
<feature type="region of interest" description="Disordered" evidence="1">
    <location>
        <begin position="175"/>
        <end position="195"/>
    </location>
</feature>
<reference evidence="3 4" key="1">
    <citation type="journal article" date="2018" name="Nat. Ecol. Evol.">
        <title>Pezizomycetes genomes reveal the molecular basis of ectomycorrhizal truffle lifestyle.</title>
        <authorList>
            <person name="Murat C."/>
            <person name="Payen T."/>
            <person name="Noel B."/>
            <person name="Kuo A."/>
            <person name="Morin E."/>
            <person name="Chen J."/>
            <person name="Kohler A."/>
            <person name="Krizsan K."/>
            <person name="Balestrini R."/>
            <person name="Da Silva C."/>
            <person name="Montanini B."/>
            <person name="Hainaut M."/>
            <person name="Levati E."/>
            <person name="Barry K.W."/>
            <person name="Belfiori B."/>
            <person name="Cichocki N."/>
            <person name="Clum A."/>
            <person name="Dockter R.B."/>
            <person name="Fauchery L."/>
            <person name="Guy J."/>
            <person name="Iotti M."/>
            <person name="Le Tacon F."/>
            <person name="Lindquist E.A."/>
            <person name="Lipzen A."/>
            <person name="Malagnac F."/>
            <person name="Mello A."/>
            <person name="Molinier V."/>
            <person name="Miyauchi S."/>
            <person name="Poulain J."/>
            <person name="Riccioni C."/>
            <person name="Rubini A."/>
            <person name="Sitrit Y."/>
            <person name="Splivallo R."/>
            <person name="Traeger S."/>
            <person name="Wang M."/>
            <person name="Zifcakova L."/>
            <person name="Wipf D."/>
            <person name="Zambonelli A."/>
            <person name="Paolocci F."/>
            <person name="Nowrousian M."/>
            <person name="Ottonello S."/>
            <person name="Baldrian P."/>
            <person name="Spatafora J.W."/>
            <person name="Henrissat B."/>
            <person name="Nagy L.G."/>
            <person name="Aury J.M."/>
            <person name="Wincker P."/>
            <person name="Grigoriev I.V."/>
            <person name="Bonfante P."/>
            <person name="Martin F.M."/>
        </authorList>
    </citation>
    <scope>NUCLEOTIDE SEQUENCE [LARGE SCALE GENOMIC DNA]</scope>
    <source>
        <strain evidence="3 4">ATCC MYA-4762</strain>
    </source>
</reference>
<feature type="domain" description="UBX" evidence="2">
    <location>
        <begin position="468"/>
        <end position="557"/>
    </location>
</feature>
<dbReference type="SUPFAM" id="SSF52833">
    <property type="entry name" value="Thioredoxin-like"/>
    <property type="match status" value="1"/>
</dbReference>
<dbReference type="PANTHER" id="PTHR23322:SF6">
    <property type="entry name" value="UBX DOMAIN-CONTAINING PROTEIN 7"/>
    <property type="match status" value="1"/>
</dbReference>
<feature type="region of interest" description="Disordered" evidence="1">
    <location>
        <begin position="403"/>
        <end position="447"/>
    </location>
</feature>
<dbReference type="InterPro" id="IPR001012">
    <property type="entry name" value="UBX_dom"/>
</dbReference>
<gene>
    <name evidence="3" type="ORF">L211DRAFT_789634</name>
</gene>
<dbReference type="Gene3D" id="3.10.20.90">
    <property type="entry name" value="Phosphatidylinositol 3-kinase Catalytic Subunit, Chain A, domain 1"/>
    <property type="match status" value="1"/>
</dbReference>
<dbReference type="Gene3D" id="1.10.8.10">
    <property type="entry name" value="DNA helicase RuvA subunit, C-terminal domain"/>
    <property type="match status" value="1"/>
</dbReference>
<dbReference type="AlphaFoldDB" id="A0A3N4LMV5"/>
<dbReference type="GO" id="GO:0043130">
    <property type="term" value="F:ubiquitin binding"/>
    <property type="evidence" value="ECO:0007669"/>
    <property type="project" value="TreeGrafter"/>
</dbReference>
<dbReference type="Pfam" id="PF00789">
    <property type="entry name" value="UBX"/>
    <property type="match status" value="1"/>
</dbReference>
<dbReference type="EMBL" id="ML121555">
    <property type="protein sequence ID" value="RPB22021.1"/>
    <property type="molecule type" value="Genomic_DNA"/>
</dbReference>
<dbReference type="FunCoup" id="A0A3N4LMV5">
    <property type="interactions" value="975"/>
</dbReference>
<dbReference type="CDD" id="cd14273">
    <property type="entry name" value="UBA_TAP-C_like"/>
    <property type="match status" value="1"/>
</dbReference>
<dbReference type="PANTHER" id="PTHR23322">
    <property type="entry name" value="FAS-ASSOCIATED PROTEIN"/>
    <property type="match status" value="1"/>
</dbReference>
<organism evidence="3 4">
    <name type="scientific">Terfezia boudieri ATCC MYA-4762</name>
    <dbReference type="NCBI Taxonomy" id="1051890"/>
    <lineage>
        <taxon>Eukaryota</taxon>
        <taxon>Fungi</taxon>
        <taxon>Dikarya</taxon>
        <taxon>Ascomycota</taxon>
        <taxon>Pezizomycotina</taxon>
        <taxon>Pezizomycetes</taxon>
        <taxon>Pezizales</taxon>
        <taxon>Pezizaceae</taxon>
        <taxon>Terfezia</taxon>
    </lineage>
</organism>
<dbReference type="Gene3D" id="3.40.30.10">
    <property type="entry name" value="Glutaredoxin"/>
    <property type="match status" value="1"/>
</dbReference>
<dbReference type="InterPro" id="IPR006577">
    <property type="entry name" value="UAS"/>
</dbReference>
<dbReference type="OrthoDB" id="270602at2759"/>
<dbReference type="SUPFAM" id="SSF54236">
    <property type="entry name" value="Ubiquitin-like"/>
    <property type="match status" value="1"/>
</dbReference>
<protein>
    <recommendedName>
        <fullName evidence="2">UBX domain-containing protein</fullName>
    </recommendedName>
</protein>
<name>A0A3N4LMV5_9PEZI</name>
<dbReference type="SMART" id="SM00594">
    <property type="entry name" value="UAS"/>
    <property type="match status" value="1"/>
</dbReference>
<feature type="compositionally biased region" description="Basic and acidic residues" evidence="1">
    <location>
        <begin position="406"/>
        <end position="430"/>
    </location>
</feature>